<sequence length="372" mass="43513">MKEMKITNPWLIAVFYKRDSANEKPPNSLTDKLTLVKDEENHKTFKGDEYQLERLKYYDTIVYRFSLGKIGEFSSQTWDEQRESLNQVIQDPEISSNNILGSSIVYWGLVDSIEDETYGQAPPTITAFGNLWQHALLMDERKIEYILLTPKNLEEKTRKHLLFATRMGIIKIDSHFHKANTEIREYDESRGELMGYLKELDEELITLLNTLRSKDIKKQREKLSVMTPKYAKFTQKVSLVNKLKNTLRINIDNYKERLEILSREKDRVYDPHIKRFERFLAQINHDLKYCQSTINSVHTGLDMLTGINSIATRSRGVAIQAAMAVVETVLVFYYSLGVWHFIIEREKWTTISSIDKLMIGVGFAVFIWEHII</sequence>
<dbReference type="AlphaFoldDB" id="A0A1E3XAQ0"/>
<feature type="transmembrane region" description="Helical" evidence="1">
    <location>
        <begin position="317"/>
        <end position="342"/>
    </location>
</feature>
<organism evidence="2 3">
    <name type="scientific">Candidatus Scalindua rubra</name>
    <dbReference type="NCBI Taxonomy" id="1872076"/>
    <lineage>
        <taxon>Bacteria</taxon>
        <taxon>Pseudomonadati</taxon>
        <taxon>Planctomycetota</taxon>
        <taxon>Candidatus Brocadiia</taxon>
        <taxon>Candidatus Brocadiales</taxon>
        <taxon>Candidatus Scalinduaceae</taxon>
        <taxon>Candidatus Scalindua</taxon>
    </lineage>
</organism>
<protein>
    <submittedName>
        <fullName evidence="2">Uncharacterized protein</fullName>
    </submittedName>
</protein>
<keyword evidence="1" id="KW-0472">Membrane</keyword>
<reference evidence="2 3" key="1">
    <citation type="submission" date="2016-07" db="EMBL/GenBank/DDBJ databases">
        <title>Draft genome of Scalindua rubra, obtained from a brine-seawater interface in the Red Sea, sheds light on salt adaptation in anammox bacteria.</title>
        <authorList>
            <person name="Speth D.R."/>
            <person name="Lagkouvardos I."/>
            <person name="Wang Y."/>
            <person name="Qian P.-Y."/>
            <person name="Dutilh B.E."/>
            <person name="Jetten M.S."/>
        </authorList>
    </citation>
    <scope>NUCLEOTIDE SEQUENCE [LARGE SCALE GENOMIC DNA]</scope>
    <source>
        <strain evidence="2">BSI-1</strain>
    </source>
</reference>
<comment type="caution">
    <text evidence="2">The sequence shown here is derived from an EMBL/GenBank/DDBJ whole genome shotgun (WGS) entry which is preliminary data.</text>
</comment>
<dbReference type="Proteomes" id="UP000094056">
    <property type="component" value="Unassembled WGS sequence"/>
</dbReference>
<keyword evidence="1" id="KW-0812">Transmembrane</keyword>
<name>A0A1E3XAQ0_9BACT</name>
<proteinExistence type="predicted"/>
<evidence type="ECO:0000313" key="2">
    <source>
        <dbReference type="EMBL" id="ODS32044.1"/>
    </source>
</evidence>
<gene>
    <name evidence="2" type="ORF">SCARUB_02829</name>
</gene>
<accession>A0A1E3XAQ0</accession>
<evidence type="ECO:0000313" key="3">
    <source>
        <dbReference type="Proteomes" id="UP000094056"/>
    </source>
</evidence>
<dbReference type="EMBL" id="MAYW01000080">
    <property type="protein sequence ID" value="ODS32044.1"/>
    <property type="molecule type" value="Genomic_DNA"/>
</dbReference>
<evidence type="ECO:0000256" key="1">
    <source>
        <dbReference type="SAM" id="Phobius"/>
    </source>
</evidence>
<keyword evidence="1" id="KW-1133">Transmembrane helix</keyword>